<organism evidence="1 2">
    <name type="scientific">Paenibacillus woosongensis</name>
    <dbReference type="NCBI Taxonomy" id="307580"/>
    <lineage>
        <taxon>Bacteria</taxon>
        <taxon>Bacillati</taxon>
        <taxon>Bacillota</taxon>
        <taxon>Bacilli</taxon>
        <taxon>Bacillales</taxon>
        <taxon>Paenibacillaceae</taxon>
        <taxon>Paenibacillus</taxon>
    </lineage>
</organism>
<gene>
    <name evidence="1" type="ORF">GNP95_05100</name>
</gene>
<evidence type="ECO:0000313" key="2">
    <source>
        <dbReference type="Proteomes" id="UP000447876"/>
    </source>
</evidence>
<proteinExistence type="predicted"/>
<evidence type="ECO:0000313" key="1">
    <source>
        <dbReference type="EMBL" id="MUG44374.1"/>
    </source>
</evidence>
<accession>A0A7X2Z0A9</accession>
<name>A0A7X2Z0A9_9BACL</name>
<dbReference type="InterPro" id="IPR027417">
    <property type="entry name" value="P-loop_NTPase"/>
</dbReference>
<sequence>MIFALVGEHMKLLIVSGGFHRIVTQYLPKKTTVIHPHALELRNLSDYLNGGNPVGDGILITDQAFTQKPGLDREQLNGLLEWIEVNSTSRIPVVLVTRDFMKPFELGMLTQRFDHLKIVVSDTARIPAEVFQRSIEEMGRNDTAPIHNDFKTEAKFMHEQPARPGQTEKKRSFFDRFRPKSETNSERTATDRLTRDIANISRGISRVVAVTGHRGNGLTSTAVNLAHEASKRGLSSIIVDMDAEYRSMNMYFSRFHDMTNKDEQMSSSLIRTLARPQDYMTTAFNIQDQLWLTSLGYSFNDRKLMEQFYNSEKLVGLISVLRTKFNLVLLDMPLDLLRSFQETMIHIDVFGLCIPNNLHAVLSTARNVEVVLDREKASYFNAKSKVIVTKYNDRSRFQGSLFAPDRVSEILASGISDSFQYEMKTAGVVPYSDAFDAQIETDIPVTNTGAEFEKAFGQMLLRLMEGA</sequence>
<dbReference type="AlphaFoldDB" id="A0A7X2Z0A9"/>
<comment type="caution">
    <text evidence="1">The sequence shown here is derived from an EMBL/GenBank/DDBJ whole genome shotgun (WGS) entry which is preliminary data.</text>
</comment>
<dbReference type="OrthoDB" id="2663226at2"/>
<evidence type="ECO:0008006" key="3">
    <source>
        <dbReference type="Google" id="ProtNLM"/>
    </source>
</evidence>
<dbReference type="SUPFAM" id="SSF52540">
    <property type="entry name" value="P-loop containing nucleoside triphosphate hydrolases"/>
    <property type="match status" value="1"/>
</dbReference>
<protein>
    <recommendedName>
        <fullName evidence="3">AAA domain-containing protein</fullName>
    </recommendedName>
</protein>
<dbReference type="EMBL" id="WNZW01000001">
    <property type="protein sequence ID" value="MUG44374.1"/>
    <property type="molecule type" value="Genomic_DNA"/>
</dbReference>
<dbReference type="Proteomes" id="UP000447876">
    <property type="component" value="Unassembled WGS sequence"/>
</dbReference>
<dbReference type="Gene3D" id="3.40.50.300">
    <property type="entry name" value="P-loop containing nucleotide triphosphate hydrolases"/>
    <property type="match status" value="1"/>
</dbReference>
<reference evidence="1 2" key="1">
    <citation type="submission" date="2019-11" db="EMBL/GenBank/DDBJ databases">
        <title>Draft genome sequences of five Paenibacillus species of dairy origin.</title>
        <authorList>
            <person name="Olajide A.M."/>
            <person name="Chen S."/>
            <person name="Lapointe G."/>
        </authorList>
    </citation>
    <scope>NUCLEOTIDE SEQUENCE [LARGE SCALE GENOMIC DNA]</scope>
    <source>
        <strain evidence="1 2">12CR55</strain>
    </source>
</reference>